<dbReference type="Proteomes" id="UP000054485">
    <property type="component" value="Unassembled WGS sequence"/>
</dbReference>
<reference evidence="2 3" key="1">
    <citation type="submission" date="2014-04" db="EMBL/GenBank/DDBJ databases">
        <authorList>
            <consortium name="DOE Joint Genome Institute"/>
            <person name="Kuo A."/>
            <person name="Ruytinx J."/>
            <person name="Rineau F."/>
            <person name="Colpaert J."/>
            <person name="Kohler A."/>
            <person name="Nagy L.G."/>
            <person name="Floudas D."/>
            <person name="Copeland A."/>
            <person name="Barry K.W."/>
            <person name="Cichocki N."/>
            <person name="Veneault-Fourrey C."/>
            <person name="LaButti K."/>
            <person name="Lindquist E.A."/>
            <person name="Lipzen A."/>
            <person name="Lundell T."/>
            <person name="Morin E."/>
            <person name="Murat C."/>
            <person name="Sun H."/>
            <person name="Tunlid A."/>
            <person name="Henrissat B."/>
            <person name="Grigoriev I.V."/>
            <person name="Hibbett D.S."/>
            <person name="Martin F."/>
            <person name="Nordberg H.P."/>
            <person name="Cantor M.N."/>
            <person name="Hua S.X."/>
        </authorList>
    </citation>
    <scope>NUCLEOTIDE SEQUENCE [LARGE SCALE GENOMIC DNA]</scope>
    <source>
        <strain evidence="2 3">UH-Slu-Lm8-n1</strain>
    </source>
</reference>
<dbReference type="OrthoDB" id="2636278at2759"/>
<sequence>MGDKKDTDRVKLYLKGNGHHMTEHQFIDKLREDHVKCAEKVEVRKQRKVNEKVSLINNGVNKRRADRKNFIVPIVVGEKCDKDLPKPANNKLKIRWEFIDPAWLAENSQMDVPSRVNADAPTQPCDPDTGHGLGDEYVSGNDTLYDGGDEEDLEE</sequence>
<protein>
    <submittedName>
        <fullName evidence="2">Unplaced genomic scaffold CY34scaffold_240, whole genome shotgun sequence</fullName>
    </submittedName>
</protein>
<organism evidence="2 3">
    <name type="scientific">Suillus luteus UH-Slu-Lm8-n1</name>
    <dbReference type="NCBI Taxonomy" id="930992"/>
    <lineage>
        <taxon>Eukaryota</taxon>
        <taxon>Fungi</taxon>
        <taxon>Dikarya</taxon>
        <taxon>Basidiomycota</taxon>
        <taxon>Agaricomycotina</taxon>
        <taxon>Agaricomycetes</taxon>
        <taxon>Agaricomycetidae</taxon>
        <taxon>Boletales</taxon>
        <taxon>Suillineae</taxon>
        <taxon>Suillaceae</taxon>
        <taxon>Suillus</taxon>
    </lineage>
</organism>
<reference evidence="3" key="2">
    <citation type="submission" date="2015-01" db="EMBL/GenBank/DDBJ databases">
        <title>Evolutionary Origins and Diversification of the Mycorrhizal Mutualists.</title>
        <authorList>
            <consortium name="DOE Joint Genome Institute"/>
            <consortium name="Mycorrhizal Genomics Consortium"/>
            <person name="Kohler A."/>
            <person name="Kuo A."/>
            <person name="Nagy L.G."/>
            <person name="Floudas D."/>
            <person name="Copeland A."/>
            <person name="Barry K.W."/>
            <person name="Cichocki N."/>
            <person name="Veneault-Fourrey C."/>
            <person name="LaButti K."/>
            <person name="Lindquist E.A."/>
            <person name="Lipzen A."/>
            <person name="Lundell T."/>
            <person name="Morin E."/>
            <person name="Murat C."/>
            <person name="Riley R."/>
            <person name="Ohm R."/>
            <person name="Sun H."/>
            <person name="Tunlid A."/>
            <person name="Henrissat B."/>
            <person name="Grigoriev I.V."/>
            <person name="Hibbett D.S."/>
            <person name="Martin F."/>
        </authorList>
    </citation>
    <scope>NUCLEOTIDE SEQUENCE [LARGE SCALE GENOMIC DNA]</scope>
    <source>
        <strain evidence="3">UH-Slu-Lm8-n1</strain>
    </source>
</reference>
<evidence type="ECO:0000313" key="2">
    <source>
        <dbReference type="EMBL" id="KIK38851.1"/>
    </source>
</evidence>
<gene>
    <name evidence="2" type="ORF">CY34DRAFT_14789</name>
</gene>
<dbReference type="EMBL" id="KN835371">
    <property type="protein sequence ID" value="KIK38851.1"/>
    <property type="molecule type" value="Genomic_DNA"/>
</dbReference>
<proteinExistence type="predicted"/>
<name>A0A0D0AAM8_9AGAM</name>
<evidence type="ECO:0000313" key="3">
    <source>
        <dbReference type="Proteomes" id="UP000054485"/>
    </source>
</evidence>
<evidence type="ECO:0000256" key="1">
    <source>
        <dbReference type="SAM" id="MobiDB-lite"/>
    </source>
</evidence>
<dbReference type="InParanoid" id="A0A0D0AAM8"/>
<dbReference type="AlphaFoldDB" id="A0A0D0AAM8"/>
<feature type="region of interest" description="Disordered" evidence="1">
    <location>
        <begin position="114"/>
        <end position="155"/>
    </location>
</feature>
<accession>A0A0D0AAM8</accession>
<keyword evidence="3" id="KW-1185">Reference proteome</keyword>
<dbReference type="HOGENOM" id="CLU_1696663_0_0_1"/>